<comment type="caution">
    <text evidence="1">The sequence shown here is derived from an EMBL/GenBank/DDBJ whole genome shotgun (WGS) entry which is preliminary data.</text>
</comment>
<proteinExistence type="predicted"/>
<dbReference type="AlphaFoldDB" id="A0A4Q8LJS4"/>
<dbReference type="Proteomes" id="UP000291286">
    <property type="component" value="Unassembled WGS sequence"/>
</dbReference>
<accession>A0A4Q8LJS4</accession>
<dbReference type="RefSeq" id="WP_130518423.1">
    <property type="nucleotide sequence ID" value="NZ_SHMA01000002.1"/>
</dbReference>
<name>A0A4Q8LJS4_9GAMM</name>
<evidence type="ECO:0000313" key="1">
    <source>
        <dbReference type="EMBL" id="TAA29937.1"/>
    </source>
</evidence>
<dbReference type="EMBL" id="SHMB01000003">
    <property type="protein sequence ID" value="TAA29937.1"/>
    <property type="molecule type" value="Genomic_DNA"/>
</dbReference>
<evidence type="ECO:0000313" key="2">
    <source>
        <dbReference type="Proteomes" id="UP000291286"/>
    </source>
</evidence>
<organism evidence="1 2">
    <name type="scientific">Pseudoxanthomonas winnipegensis</name>
    <dbReference type="NCBI Taxonomy" id="2480810"/>
    <lineage>
        <taxon>Bacteria</taxon>
        <taxon>Pseudomonadati</taxon>
        <taxon>Pseudomonadota</taxon>
        <taxon>Gammaproteobacteria</taxon>
        <taxon>Lysobacterales</taxon>
        <taxon>Lysobacteraceae</taxon>
        <taxon>Pseudoxanthomonas</taxon>
    </lineage>
</organism>
<protein>
    <submittedName>
        <fullName evidence="1">Uncharacterized protein</fullName>
    </submittedName>
</protein>
<gene>
    <name evidence="1" type="ORF">EA661_10460</name>
</gene>
<sequence length="109" mass="11969">MGLYLVAPEHGVTLEVPISESDERALVRQWARLRETAARERFNVRLGKHVTSALSEALDWDIKAPTDAQMALASVLAQKLATEVPPGALSSRLEMSLFIDKASARLRDG</sequence>
<reference evidence="1 2" key="1">
    <citation type="submission" date="2019-02" db="EMBL/GenBank/DDBJ databases">
        <title>WGS of Pseudoxanthomonas species novum from clinical isolates.</title>
        <authorList>
            <person name="Bernier A.-M."/>
            <person name="Bernard K."/>
            <person name="Vachon A."/>
        </authorList>
    </citation>
    <scope>NUCLEOTIDE SEQUENCE [LARGE SCALE GENOMIC DNA]</scope>
    <source>
        <strain evidence="1 2">NML171202</strain>
    </source>
</reference>